<sequence>MTSSITSTPFYNSGDLVSKKNRVLKERERRARETVAFKNLRHALDVADPHTFWRMERVDIVEGAVFLIKQ</sequence>
<evidence type="ECO:0000259" key="1">
    <source>
        <dbReference type="PROSITE" id="PS50888"/>
    </source>
</evidence>
<gene>
    <name evidence="2" type="ORF">PFISCL1PPCAC_7436</name>
</gene>
<dbReference type="PROSITE" id="PS50888">
    <property type="entry name" value="BHLH"/>
    <property type="match status" value="1"/>
</dbReference>
<proteinExistence type="predicted"/>
<comment type="caution">
    <text evidence="2">The sequence shown here is derived from an EMBL/GenBank/DDBJ whole genome shotgun (WGS) entry which is preliminary data.</text>
</comment>
<name>A0AAV5VCI1_9BILA</name>
<accession>A0AAV5VCI1</accession>
<dbReference type="GO" id="GO:0046983">
    <property type="term" value="F:protein dimerization activity"/>
    <property type="evidence" value="ECO:0007669"/>
    <property type="project" value="InterPro"/>
</dbReference>
<dbReference type="AlphaFoldDB" id="A0AAV5VCI1"/>
<organism evidence="2 3">
    <name type="scientific">Pristionchus fissidentatus</name>
    <dbReference type="NCBI Taxonomy" id="1538716"/>
    <lineage>
        <taxon>Eukaryota</taxon>
        <taxon>Metazoa</taxon>
        <taxon>Ecdysozoa</taxon>
        <taxon>Nematoda</taxon>
        <taxon>Chromadorea</taxon>
        <taxon>Rhabditida</taxon>
        <taxon>Rhabditina</taxon>
        <taxon>Diplogasteromorpha</taxon>
        <taxon>Diplogasteroidea</taxon>
        <taxon>Neodiplogasteridae</taxon>
        <taxon>Pristionchus</taxon>
    </lineage>
</organism>
<evidence type="ECO:0000313" key="3">
    <source>
        <dbReference type="Proteomes" id="UP001432322"/>
    </source>
</evidence>
<protein>
    <recommendedName>
        <fullName evidence="1">BHLH domain-containing protein</fullName>
    </recommendedName>
</protein>
<evidence type="ECO:0000313" key="2">
    <source>
        <dbReference type="EMBL" id="GMT16139.1"/>
    </source>
</evidence>
<reference evidence="2" key="1">
    <citation type="submission" date="2023-10" db="EMBL/GenBank/DDBJ databases">
        <title>Genome assembly of Pristionchus species.</title>
        <authorList>
            <person name="Yoshida K."/>
            <person name="Sommer R.J."/>
        </authorList>
    </citation>
    <scope>NUCLEOTIDE SEQUENCE</scope>
    <source>
        <strain evidence="2">RS5133</strain>
    </source>
</reference>
<dbReference type="Proteomes" id="UP001432322">
    <property type="component" value="Unassembled WGS sequence"/>
</dbReference>
<keyword evidence="3" id="KW-1185">Reference proteome</keyword>
<feature type="non-terminal residue" evidence="2">
    <location>
        <position position="70"/>
    </location>
</feature>
<dbReference type="EMBL" id="BTSY01000002">
    <property type="protein sequence ID" value="GMT16139.1"/>
    <property type="molecule type" value="Genomic_DNA"/>
</dbReference>
<dbReference type="InterPro" id="IPR011598">
    <property type="entry name" value="bHLH_dom"/>
</dbReference>
<feature type="domain" description="BHLH" evidence="1">
    <location>
        <begin position="17"/>
        <end position="70"/>
    </location>
</feature>